<dbReference type="SUPFAM" id="SSF117281">
    <property type="entry name" value="Kelch motif"/>
    <property type="match status" value="2"/>
</dbReference>
<sequence>MKDFKLLIGPSEDKLTEILSASLKNDTTPETFALKHTNSVGIPFPTQYVKIIPISSHGPNFHISIWHVSMTGINDPAYVAKAQMAYEEYRETTALKQILKHLRQRRLLSPFQSIISRTHLRLEHPLVTQLHENLVLRGNWTRAEELLSTFSDYELFNAHLTSCQPHAAWTRLHGTDADGDIPCARGGHAMCIDPINEMIYLFGGWDGEHSLDDFWMYSIKEDKWHMLSLSTSKENNAPGARSCHKMVFDTKTGSIYLLGRLNDSDGVTSATATPRTGTAAIRQQRAQSGPAATDDAVVNASKTYCSEFYRYHTKGVDKGKWDFLSFDTASSGGPSLVFDHQMVIDCDAQILYVFGGRVVDGDWDSHKYSGLYSYNIRLSKWRLLQPSETSSGLQVILPSRFGHSMVLEPNTKTLFIFAGQREEKYLSDMYAYDITTNNVTELFSDFTKAGGPDACFTQRAVIDPNLKEMYIFSGLNRTGSQNVLRSYSSSWVYRYDTRPGKWTQILREPDRVCTNKQAAASIATPAAPAPRYAHQVVYSPNTRMIYMHGGNSGGVSLFEGTAIAGGDGDDALIEEKEGVDGRETRMDDFWRMELRRPGPEEIIRRGKSHIRRQQFREMCEDGPAVKALHFLQTEVSSVVDHDDAREEENFRSLLTHLLSGPSEPHPPTSAASSSSSAAITIPIAPQPPAETISDPTTSSTSTATSNDADDDSERPVKRSRTETPDSDMGSWTNHIDDDDTSGPNTPIAVTGVTCAGLRESVDPIELQTGGKQALSGARYAQRTAVFDGLLEFLSEADKEPVDDFVGLIDQEWGTAGVD</sequence>
<dbReference type="InterPro" id="IPR006652">
    <property type="entry name" value="Kelch_1"/>
</dbReference>
<dbReference type="Pfam" id="PF01344">
    <property type="entry name" value="Kelch_1"/>
    <property type="match status" value="1"/>
</dbReference>
<proteinExistence type="predicted"/>
<evidence type="ECO:0000313" key="5">
    <source>
        <dbReference type="Proteomes" id="UP000308652"/>
    </source>
</evidence>
<dbReference type="AlphaFoldDB" id="A0A5C3MFF3"/>
<keyword evidence="1" id="KW-0677">Repeat</keyword>
<feature type="compositionally biased region" description="Low complexity" evidence="2">
    <location>
        <begin position="668"/>
        <end position="706"/>
    </location>
</feature>
<evidence type="ECO:0000256" key="1">
    <source>
        <dbReference type="ARBA" id="ARBA00022737"/>
    </source>
</evidence>
<dbReference type="Gene3D" id="2.120.10.80">
    <property type="entry name" value="Kelch-type beta propeller"/>
    <property type="match status" value="2"/>
</dbReference>
<feature type="domain" description="Muskelin N-terminal" evidence="3">
    <location>
        <begin position="1"/>
        <end position="125"/>
    </location>
</feature>
<dbReference type="PANTHER" id="PTHR15526:SF5">
    <property type="entry name" value="MUSKELIN"/>
    <property type="match status" value="1"/>
</dbReference>
<evidence type="ECO:0000313" key="4">
    <source>
        <dbReference type="EMBL" id="TFK44149.1"/>
    </source>
</evidence>
<name>A0A5C3MFF3_9AGAR</name>
<evidence type="ECO:0000259" key="3">
    <source>
        <dbReference type="Pfam" id="PF06588"/>
    </source>
</evidence>
<accession>A0A5C3MFF3</accession>
<feature type="compositionally biased region" description="Basic and acidic residues" evidence="2">
    <location>
        <begin position="713"/>
        <end position="723"/>
    </location>
</feature>
<reference evidence="4 5" key="1">
    <citation type="journal article" date="2019" name="Nat. Ecol. Evol.">
        <title>Megaphylogeny resolves global patterns of mushroom evolution.</title>
        <authorList>
            <person name="Varga T."/>
            <person name="Krizsan K."/>
            <person name="Foldi C."/>
            <person name="Dima B."/>
            <person name="Sanchez-Garcia M."/>
            <person name="Sanchez-Ramirez S."/>
            <person name="Szollosi G.J."/>
            <person name="Szarkandi J.G."/>
            <person name="Papp V."/>
            <person name="Albert L."/>
            <person name="Andreopoulos W."/>
            <person name="Angelini C."/>
            <person name="Antonin V."/>
            <person name="Barry K.W."/>
            <person name="Bougher N.L."/>
            <person name="Buchanan P."/>
            <person name="Buyck B."/>
            <person name="Bense V."/>
            <person name="Catcheside P."/>
            <person name="Chovatia M."/>
            <person name="Cooper J."/>
            <person name="Damon W."/>
            <person name="Desjardin D."/>
            <person name="Finy P."/>
            <person name="Geml J."/>
            <person name="Haridas S."/>
            <person name="Hughes K."/>
            <person name="Justo A."/>
            <person name="Karasinski D."/>
            <person name="Kautmanova I."/>
            <person name="Kiss B."/>
            <person name="Kocsube S."/>
            <person name="Kotiranta H."/>
            <person name="LaButti K.M."/>
            <person name="Lechner B.E."/>
            <person name="Liimatainen K."/>
            <person name="Lipzen A."/>
            <person name="Lukacs Z."/>
            <person name="Mihaltcheva S."/>
            <person name="Morgado L.N."/>
            <person name="Niskanen T."/>
            <person name="Noordeloos M.E."/>
            <person name="Ohm R.A."/>
            <person name="Ortiz-Santana B."/>
            <person name="Ovrebo C."/>
            <person name="Racz N."/>
            <person name="Riley R."/>
            <person name="Savchenko A."/>
            <person name="Shiryaev A."/>
            <person name="Soop K."/>
            <person name="Spirin V."/>
            <person name="Szebenyi C."/>
            <person name="Tomsovsky M."/>
            <person name="Tulloss R.E."/>
            <person name="Uehling J."/>
            <person name="Grigoriev I.V."/>
            <person name="Vagvolgyi C."/>
            <person name="Papp T."/>
            <person name="Martin F.M."/>
            <person name="Miettinen O."/>
            <person name="Hibbett D.S."/>
            <person name="Nagy L.G."/>
        </authorList>
    </citation>
    <scope>NUCLEOTIDE SEQUENCE [LARGE SCALE GENOMIC DNA]</scope>
    <source>
        <strain evidence="4 5">CBS 166.37</strain>
    </source>
</reference>
<gene>
    <name evidence="4" type="ORF">BDQ12DRAFT_595018</name>
</gene>
<dbReference type="PANTHER" id="PTHR15526">
    <property type="entry name" value="MUSKELIN"/>
    <property type="match status" value="1"/>
</dbReference>
<dbReference type="InterPro" id="IPR052456">
    <property type="entry name" value="CTLH_complex_component"/>
</dbReference>
<feature type="region of interest" description="Disordered" evidence="2">
    <location>
        <begin position="657"/>
        <end position="747"/>
    </location>
</feature>
<dbReference type="STRING" id="68775.A0A5C3MFF3"/>
<keyword evidence="5" id="KW-1185">Reference proteome</keyword>
<dbReference type="OrthoDB" id="10052615at2759"/>
<dbReference type="InterPro" id="IPR010565">
    <property type="entry name" value="Muskelin_N"/>
</dbReference>
<evidence type="ECO:0000256" key="2">
    <source>
        <dbReference type="SAM" id="MobiDB-lite"/>
    </source>
</evidence>
<dbReference type="Pfam" id="PF24681">
    <property type="entry name" value="Kelch_KLHDC2_KLHL20_DRC7"/>
    <property type="match status" value="1"/>
</dbReference>
<dbReference type="InterPro" id="IPR015915">
    <property type="entry name" value="Kelch-typ_b-propeller"/>
</dbReference>
<dbReference type="EMBL" id="ML213590">
    <property type="protein sequence ID" value="TFK44149.1"/>
    <property type="molecule type" value="Genomic_DNA"/>
</dbReference>
<organism evidence="4 5">
    <name type="scientific">Crucibulum laeve</name>
    <dbReference type="NCBI Taxonomy" id="68775"/>
    <lineage>
        <taxon>Eukaryota</taxon>
        <taxon>Fungi</taxon>
        <taxon>Dikarya</taxon>
        <taxon>Basidiomycota</taxon>
        <taxon>Agaricomycotina</taxon>
        <taxon>Agaricomycetes</taxon>
        <taxon>Agaricomycetidae</taxon>
        <taxon>Agaricales</taxon>
        <taxon>Agaricineae</taxon>
        <taxon>Nidulariaceae</taxon>
        <taxon>Crucibulum</taxon>
    </lineage>
</organism>
<dbReference type="Proteomes" id="UP000308652">
    <property type="component" value="Unassembled WGS sequence"/>
</dbReference>
<dbReference type="GO" id="GO:0005737">
    <property type="term" value="C:cytoplasm"/>
    <property type="evidence" value="ECO:0007669"/>
    <property type="project" value="TreeGrafter"/>
</dbReference>
<dbReference type="Gene3D" id="2.60.120.260">
    <property type="entry name" value="Galactose-binding domain-like"/>
    <property type="match status" value="1"/>
</dbReference>
<dbReference type="Pfam" id="PF06588">
    <property type="entry name" value="Muskelin_N"/>
    <property type="match status" value="1"/>
</dbReference>
<protein>
    <submittedName>
        <fullName evidence="4">Muskelin N-terminus-domain-containing protein</fullName>
    </submittedName>
</protein>